<feature type="region of interest" description="Disordered" evidence="1">
    <location>
        <begin position="36"/>
        <end position="247"/>
    </location>
</feature>
<feature type="region of interest" description="Disordered" evidence="1">
    <location>
        <begin position="728"/>
        <end position="782"/>
    </location>
</feature>
<organism evidence="2 3">
    <name type="scientific">Phytophthora fragariaefolia</name>
    <dbReference type="NCBI Taxonomy" id="1490495"/>
    <lineage>
        <taxon>Eukaryota</taxon>
        <taxon>Sar</taxon>
        <taxon>Stramenopiles</taxon>
        <taxon>Oomycota</taxon>
        <taxon>Peronosporomycetes</taxon>
        <taxon>Peronosporales</taxon>
        <taxon>Peronosporaceae</taxon>
        <taxon>Phytophthora</taxon>
    </lineage>
</organism>
<accession>A0A9W7CSC8</accession>
<comment type="caution">
    <text evidence="2">The sequence shown here is derived from an EMBL/GenBank/DDBJ whole genome shotgun (WGS) entry which is preliminary data.</text>
</comment>
<gene>
    <name evidence="2" type="ORF">Pfra01_001113400</name>
</gene>
<evidence type="ECO:0000256" key="1">
    <source>
        <dbReference type="SAM" id="MobiDB-lite"/>
    </source>
</evidence>
<keyword evidence="3" id="KW-1185">Reference proteome</keyword>
<feature type="compositionally biased region" description="Polar residues" evidence="1">
    <location>
        <begin position="158"/>
        <end position="168"/>
    </location>
</feature>
<sequence length="782" mass="84582">MIQGISLAEQYLGEGHSITVTIRNSYLAAKRTLATKARARPCSATRGQKSPGKTGSRLLLSPRSGSLRSPSPLAKDQSGSQIPTPRSIIADALSRAPVSALPPLEVQSPFSAGKRKKKKADTSENKSEAPALSPTDPFFSPRFRFEDGSSETKAKQRASISSPRSSTVAGKVEDRTPPSSKGKRERRKSSVKKTPTMAEGGESIPKDSGDERTKTASTPHSSEEGLNSNVAEPQDNKHTPNDRTSIRDALESSTSDMILSDEPLEVTKHIAAAAFTTVADDISSNDHADDTDNAKCHGDLTPPEVVLVQTQVHRKDAEVGAVEGAVTIVLTKVIDKLVQNEMDLHSSENIADPKEDDVLVTLNTEGEDPADDLPAHGVITVYGVDCVEPSENLEVTESVVADHSDDMEVMDDYEMPPPLAHTDDVDLPNDTILVISESVANVEAVNVEDFHQIEASDAVGTSASEFGHEPTNSTEDVEALADEDMSSSDDTLANVEATNLYKAEEPLYFMNTEANEMDDISPEGELLAAIAADEEVAGDATTAATYEHLETDSTTVDNDAYNYEKLDRSSEVDYQPDSYEQHELAELNLPENEQISATGDAEEQVSDQEQVHASNGMEDAATASAAVETPVDEVPEENAYDHEHYALTENPFAEVEVHNAFEAHEDEEGFEAHGTPEYALLDHVERVNTQDNEDVEAYSPDEPQHDWSQVEPAAVEDLGGVAEFYQEPHEEHVNYDDDAEGSEHHDDLVQGDDESTIMTSVPDPEQGTEEIGAVAEVPVSTE</sequence>
<protein>
    <submittedName>
        <fullName evidence="2">Unnamed protein product</fullName>
    </submittedName>
</protein>
<feature type="compositionally biased region" description="Basic and acidic residues" evidence="1">
    <location>
        <begin position="234"/>
        <end position="247"/>
    </location>
</feature>
<feature type="compositionally biased region" description="Low complexity" evidence="1">
    <location>
        <begin position="55"/>
        <end position="73"/>
    </location>
</feature>
<dbReference type="EMBL" id="BSXT01001091">
    <property type="protein sequence ID" value="GMF38494.1"/>
    <property type="molecule type" value="Genomic_DNA"/>
</dbReference>
<dbReference type="AlphaFoldDB" id="A0A9W7CSC8"/>
<dbReference type="Proteomes" id="UP001165121">
    <property type="component" value="Unassembled WGS sequence"/>
</dbReference>
<feature type="region of interest" description="Disordered" evidence="1">
    <location>
        <begin position="597"/>
        <end position="628"/>
    </location>
</feature>
<proteinExistence type="predicted"/>
<name>A0A9W7CSC8_9STRA</name>
<dbReference type="OrthoDB" id="10684923at2759"/>
<feature type="compositionally biased region" description="Basic residues" evidence="1">
    <location>
        <begin position="181"/>
        <end position="191"/>
    </location>
</feature>
<evidence type="ECO:0000313" key="2">
    <source>
        <dbReference type="EMBL" id="GMF38494.1"/>
    </source>
</evidence>
<feature type="compositionally biased region" description="Polar residues" evidence="1">
    <location>
        <begin position="215"/>
        <end position="231"/>
    </location>
</feature>
<evidence type="ECO:0000313" key="3">
    <source>
        <dbReference type="Proteomes" id="UP001165121"/>
    </source>
</evidence>
<feature type="compositionally biased region" description="Basic and acidic residues" evidence="1">
    <location>
        <begin position="143"/>
        <end position="154"/>
    </location>
</feature>
<feature type="compositionally biased region" description="Basic and acidic residues" evidence="1">
    <location>
        <begin position="204"/>
        <end position="214"/>
    </location>
</feature>
<reference evidence="2" key="1">
    <citation type="submission" date="2023-04" db="EMBL/GenBank/DDBJ databases">
        <title>Phytophthora fragariaefolia NBRC 109709.</title>
        <authorList>
            <person name="Ichikawa N."/>
            <person name="Sato H."/>
            <person name="Tonouchi N."/>
        </authorList>
    </citation>
    <scope>NUCLEOTIDE SEQUENCE</scope>
    <source>
        <strain evidence="2">NBRC 109709</strain>
    </source>
</reference>
<feature type="compositionally biased region" description="Basic and acidic residues" evidence="1">
    <location>
        <begin position="728"/>
        <end position="748"/>
    </location>
</feature>